<feature type="compositionally biased region" description="Basic and acidic residues" evidence="1">
    <location>
        <begin position="469"/>
        <end position="481"/>
    </location>
</feature>
<keyword evidence="3" id="KW-1185">Reference proteome</keyword>
<accession>A0ABP1E4C1</accession>
<dbReference type="EMBL" id="OZ037950">
    <property type="protein sequence ID" value="CAL1713709.1"/>
    <property type="molecule type" value="Genomic_DNA"/>
</dbReference>
<evidence type="ECO:0000256" key="1">
    <source>
        <dbReference type="SAM" id="MobiDB-lite"/>
    </source>
</evidence>
<feature type="compositionally biased region" description="Polar residues" evidence="1">
    <location>
        <begin position="504"/>
        <end position="516"/>
    </location>
</feature>
<evidence type="ECO:0000313" key="3">
    <source>
        <dbReference type="Proteomes" id="UP001497453"/>
    </source>
</evidence>
<sequence length="544" mass="61320">MPPRRPQPRSARRRLLLPNLCLDNAEDVIKNKEMSLPFPSQPNKPGLTDGLTLPKELRLRQLFIFPISIGKKGVTKTAQYVLNMRKEIQLSTVFRSHHLWNNCKTYAHTTTWIDAGKDMVPPLPSDAQQDRAARRLYYWYIDHTLRGSGLVNNELSTQDEVLMQLILPINLLLQTRYENTIDECDHPPEKGDPGKEKSYRNVWGRGSDSTGHPPPEDGHTPHFGRPVSASHVDDDHNKAGFPDFLSQRTPLRLDHGALAEIKSALAVNGTSLRRTLSSSTIRKHGTFPWESSQSKDYNLLRQVWGEMHAYKSNYAFFTNGDEVVLFVRLGRTSLCVSDIKKWDSPDVLEALIGLTFASIDYPSRSWAETAEPTEEMQDSYERSREFVFRHLCPVNELVIDWSSPGRRKRTNVALTDIEKALLEKDAAPAVLPELGPKTPPPEESQGPILIPPGQTRGEGKRPVKPTTRRSFEFNKDSEVTKFGRLRIRTNAPEAGSNSEREGQSKATGSRDTSSPEPQGERSSEDYDPEDEDPEGHHSSSSSDE</sequence>
<protein>
    <submittedName>
        <fullName evidence="2">Uncharacterized protein</fullName>
    </submittedName>
</protein>
<name>A0ABP1E4C1_9APHY</name>
<gene>
    <name evidence="2" type="ORF">GFSPODELE1_LOCUS9434</name>
</gene>
<evidence type="ECO:0000313" key="2">
    <source>
        <dbReference type="EMBL" id="CAL1713709.1"/>
    </source>
</evidence>
<reference evidence="3" key="1">
    <citation type="submission" date="2024-04" db="EMBL/GenBank/DDBJ databases">
        <authorList>
            <person name="Shaw F."/>
            <person name="Minotto A."/>
        </authorList>
    </citation>
    <scope>NUCLEOTIDE SEQUENCE [LARGE SCALE GENOMIC DNA]</scope>
</reference>
<dbReference type="Proteomes" id="UP001497453">
    <property type="component" value="Chromosome 7"/>
</dbReference>
<organism evidence="2 3">
    <name type="scientific">Somion occarium</name>
    <dbReference type="NCBI Taxonomy" id="3059160"/>
    <lineage>
        <taxon>Eukaryota</taxon>
        <taxon>Fungi</taxon>
        <taxon>Dikarya</taxon>
        <taxon>Basidiomycota</taxon>
        <taxon>Agaricomycotina</taxon>
        <taxon>Agaricomycetes</taxon>
        <taxon>Polyporales</taxon>
        <taxon>Cerrenaceae</taxon>
        <taxon>Somion</taxon>
    </lineage>
</organism>
<feature type="region of interest" description="Disordered" evidence="1">
    <location>
        <begin position="182"/>
        <end position="232"/>
    </location>
</feature>
<feature type="compositionally biased region" description="Basic and acidic residues" evidence="1">
    <location>
        <begin position="183"/>
        <end position="199"/>
    </location>
</feature>
<feature type="region of interest" description="Disordered" evidence="1">
    <location>
        <begin position="428"/>
        <end position="544"/>
    </location>
</feature>
<proteinExistence type="predicted"/>